<dbReference type="SUPFAM" id="SSF55486">
    <property type="entry name" value="Metalloproteases ('zincins'), catalytic domain"/>
    <property type="match status" value="1"/>
</dbReference>
<gene>
    <name evidence="1" type="ORF">DPM19_07230</name>
</gene>
<reference evidence="1 2" key="1">
    <citation type="submission" date="2018-06" db="EMBL/GenBank/DDBJ databases">
        <title>Actinomadura craniellae sp. nov. isolated from marine sponge Craniella sp.</title>
        <authorList>
            <person name="Li L."/>
            <person name="Xu Q.H."/>
            <person name="Lin H.W."/>
            <person name="Lu Y.H."/>
        </authorList>
    </citation>
    <scope>NUCLEOTIDE SEQUENCE [LARGE SCALE GENOMIC DNA]</scope>
    <source>
        <strain evidence="1 2">LHW63021</strain>
    </source>
</reference>
<accession>A0A365H964</accession>
<sequence length="186" mass="20237">MADPWPGGIDPNGILVHPDSGDHWYCVNTSGEYGMPAHIANNARAVTDDALGARTQAVTRYESTCDLTTGDGDGRSDTVWVEAFWEYGVLGVAYCNGMNSNGTCDRIDALLSETEINYFASNDENEYTHTACHELGHTVGLRHYDGAPPSDIGGVNDCMNSGVHDSGNILWRTYNSHHVGHINAWF</sequence>
<proteinExistence type="predicted"/>
<dbReference type="Gene3D" id="3.40.390.10">
    <property type="entry name" value="Collagenase (Catalytic Domain)"/>
    <property type="match status" value="1"/>
</dbReference>
<keyword evidence="2" id="KW-1185">Reference proteome</keyword>
<dbReference type="GO" id="GO:0008237">
    <property type="term" value="F:metallopeptidase activity"/>
    <property type="evidence" value="ECO:0007669"/>
    <property type="project" value="InterPro"/>
</dbReference>
<dbReference type="AlphaFoldDB" id="A0A365H964"/>
<evidence type="ECO:0000313" key="1">
    <source>
        <dbReference type="EMBL" id="RAY15579.1"/>
    </source>
</evidence>
<evidence type="ECO:0000313" key="2">
    <source>
        <dbReference type="Proteomes" id="UP000251891"/>
    </source>
</evidence>
<dbReference type="EMBL" id="QLYX01000003">
    <property type="protein sequence ID" value="RAY15579.1"/>
    <property type="molecule type" value="Genomic_DNA"/>
</dbReference>
<evidence type="ECO:0008006" key="3">
    <source>
        <dbReference type="Google" id="ProtNLM"/>
    </source>
</evidence>
<comment type="caution">
    <text evidence="1">The sequence shown here is derived from an EMBL/GenBank/DDBJ whole genome shotgun (WGS) entry which is preliminary data.</text>
</comment>
<name>A0A365H964_9ACTN</name>
<dbReference type="Proteomes" id="UP000251891">
    <property type="component" value="Unassembled WGS sequence"/>
</dbReference>
<protein>
    <recommendedName>
        <fullName evidence="3">Peptidase M10 metallopeptidase domain-containing protein</fullName>
    </recommendedName>
</protein>
<dbReference type="InterPro" id="IPR024079">
    <property type="entry name" value="MetalloPept_cat_dom_sf"/>
</dbReference>
<organism evidence="1 2">
    <name type="scientific">Actinomadura craniellae</name>
    <dbReference type="NCBI Taxonomy" id="2231787"/>
    <lineage>
        <taxon>Bacteria</taxon>
        <taxon>Bacillati</taxon>
        <taxon>Actinomycetota</taxon>
        <taxon>Actinomycetes</taxon>
        <taxon>Streptosporangiales</taxon>
        <taxon>Thermomonosporaceae</taxon>
        <taxon>Actinomadura</taxon>
    </lineage>
</organism>